<dbReference type="PANTHER" id="PTHR23281">
    <property type="entry name" value="MERLIN/MOESIN/EZRIN/RADIXIN"/>
    <property type="match status" value="1"/>
</dbReference>
<dbReference type="EMBL" id="JAULJE010000026">
    <property type="protein sequence ID" value="KAK1327713.1"/>
    <property type="molecule type" value="Genomic_DNA"/>
</dbReference>
<dbReference type="InterPro" id="IPR011174">
    <property type="entry name" value="ERM"/>
</dbReference>
<name>A0AA40HAY1_CNENI</name>
<comment type="caution">
    <text evidence="1">The sequence shown here is derived from an EMBL/GenBank/DDBJ whole genome shotgun (WGS) entry which is preliminary data.</text>
</comment>
<accession>A0AA40HAY1</accession>
<dbReference type="Gene3D" id="3.10.20.90">
    <property type="entry name" value="Phosphatidylinositol 3-kinase Catalytic Subunit, Chain A, domain 1"/>
    <property type="match status" value="1"/>
</dbReference>
<proteinExistence type="predicted"/>
<dbReference type="Proteomes" id="UP001177744">
    <property type="component" value="Unassembled WGS sequence"/>
</dbReference>
<evidence type="ECO:0000313" key="1">
    <source>
        <dbReference type="EMBL" id="KAK1327713.1"/>
    </source>
</evidence>
<reference evidence="1" key="1">
    <citation type="submission" date="2023-06" db="EMBL/GenBank/DDBJ databases">
        <title>Reference genome for the Northern bat (Eptesicus nilssonii), a most northern bat species.</title>
        <authorList>
            <person name="Laine V.N."/>
            <person name="Pulliainen A.T."/>
            <person name="Lilley T.M."/>
        </authorList>
    </citation>
    <scope>NUCLEOTIDE SEQUENCE</scope>
    <source>
        <strain evidence="1">BLF_Eptnil</strain>
        <tissue evidence="1">Kidney</tissue>
    </source>
</reference>
<sequence>MSPGHQEWQPVPTAISAAAAAAVLRRVPRIEENPPGTEMLKPINVGVTTMDAWSFLIRWLRLSALGKCSTSASNNKGFSTWLKLDKKVSAQEIRKENPLQFQFRATSYPEDKSEELIQDMHRSFSSSE</sequence>
<keyword evidence="2" id="KW-1185">Reference proteome</keyword>
<dbReference type="AlphaFoldDB" id="A0AA40HAY1"/>
<gene>
    <name evidence="1" type="ORF">QTO34_012858</name>
</gene>
<protein>
    <submittedName>
        <fullName evidence="1">Uncharacterized protein</fullName>
    </submittedName>
</protein>
<organism evidence="1 2">
    <name type="scientific">Cnephaeus nilssonii</name>
    <name type="common">Northern bat</name>
    <name type="synonym">Eptesicus nilssonii</name>
    <dbReference type="NCBI Taxonomy" id="3371016"/>
    <lineage>
        <taxon>Eukaryota</taxon>
        <taxon>Metazoa</taxon>
        <taxon>Chordata</taxon>
        <taxon>Craniata</taxon>
        <taxon>Vertebrata</taxon>
        <taxon>Euteleostomi</taxon>
        <taxon>Mammalia</taxon>
        <taxon>Eutheria</taxon>
        <taxon>Laurasiatheria</taxon>
        <taxon>Chiroptera</taxon>
        <taxon>Yangochiroptera</taxon>
        <taxon>Vespertilionidae</taxon>
        <taxon>Cnephaeus</taxon>
    </lineage>
</organism>
<dbReference type="GO" id="GO:0003779">
    <property type="term" value="F:actin binding"/>
    <property type="evidence" value="ECO:0007669"/>
    <property type="project" value="InterPro"/>
</dbReference>
<evidence type="ECO:0000313" key="2">
    <source>
        <dbReference type="Proteomes" id="UP001177744"/>
    </source>
</evidence>